<organism evidence="2 3">
    <name type="scientific">Laetiporus sulphureus 93-53</name>
    <dbReference type="NCBI Taxonomy" id="1314785"/>
    <lineage>
        <taxon>Eukaryota</taxon>
        <taxon>Fungi</taxon>
        <taxon>Dikarya</taxon>
        <taxon>Basidiomycota</taxon>
        <taxon>Agaricomycotina</taxon>
        <taxon>Agaricomycetes</taxon>
        <taxon>Polyporales</taxon>
        <taxon>Laetiporus</taxon>
    </lineage>
</organism>
<dbReference type="InParanoid" id="A0A165GM19"/>
<feature type="signal peptide" evidence="1">
    <location>
        <begin position="1"/>
        <end position="22"/>
    </location>
</feature>
<dbReference type="EMBL" id="KV427609">
    <property type="protein sequence ID" value="KZT10537.1"/>
    <property type="molecule type" value="Genomic_DNA"/>
</dbReference>
<reference evidence="2 3" key="1">
    <citation type="journal article" date="2016" name="Mol. Biol. Evol.">
        <title>Comparative Genomics of Early-Diverging Mushroom-Forming Fungi Provides Insights into the Origins of Lignocellulose Decay Capabilities.</title>
        <authorList>
            <person name="Nagy L.G."/>
            <person name="Riley R."/>
            <person name="Tritt A."/>
            <person name="Adam C."/>
            <person name="Daum C."/>
            <person name="Floudas D."/>
            <person name="Sun H."/>
            <person name="Yadav J.S."/>
            <person name="Pangilinan J."/>
            <person name="Larsson K.H."/>
            <person name="Matsuura K."/>
            <person name="Barry K."/>
            <person name="Labutti K."/>
            <person name="Kuo R."/>
            <person name="Ohm R.A."/>
            <person name="Bhattacharya S.S."/>
            <person name="Shirouzu T."/>
            <person name="Yoshinaga Y."/>
            <person name="Martin F.M."/>
            <person name="Grigoriev I.V."/>
            <person name="Hibbett D.S."/>
        </authorList>
    </citation>
    <scope>NUCLEOTIDE SEQUENCE [LARGE SCALE GENOMIC DNA]</scope>
    <source>
        <strain evidence="2 3">93-53</strain>
    </source>
</reference>
<evidence type="ECO:0000313" key="3">
    <source>
        <dbReference type="Proteomes" id="UP000076871"/>
    </source>
</evidence>
<feature type="chain" id="PRO_5007858270" description="Secreted protein" evidence="1">
    <location>
        <begin position="23"/>
        <end position="108"/>
    </location>
</feature>
<dbReference type="AlphaFoldDB" id="A0A165GM19"/>
<evidence type="ECO:0000256" key="1">
    <source>
        <dbReference type="SAM" id="SignalP"/>
    </source>
</evidence>
<evidence type="ECO:0008006" key="4">
    <source>
        <dbReference type="Google" id="ProtNLM"/>
    </source>
</evidence>
<keyword evidence="1" id="KW-0732">Signal</keyword>
<sequence length="108" mass="12278">MINLLCIYISLELAVVLPCSCAVQYSWDIVCEMLLRRMLSNLCVSGCCAGIIDKRRKNSHLYIAHYHSCVRMAERHNTIIFSCKGQGNIAFAVLQLQHSDSMEPNLRM</sequence>
<proteinExistence type="predicted"/>
<dbReference type="GeneID" id="63819457"/>
<protein>
    <recommendedName>
        <fullName evidence="4">Secreted protein</fullName>
    </recommendedName>
</protein>
<evidence type="ECO:0000313" key="2">
    <source>
        <dbReference type="EMBL" id="KZT10537.1"/>
    </source>
</evidence>
<keyword evidence="3" id="KW-1185">Reference proteome</keyword>
<accession>A0A165GM19</accession>
<gene>
    <name evidence="2" type="ORF">LAESUDRAFT_429265</name>
</gene>
<name>A0A165GM19_9APHY</name>
<dbReference type="Proteomes" id="UP000076871">
    <property type="component" value="Unassembled WGS sequence"/>
</dbReference>
<dbReference type="RefSeq" id="XP_040768277.1">
    <property type="nucleotide sequence ID" value="XM_040902426.1"/>
</dbReference>